<evidence type="ECO:0000313" key="3">
    <source>
        <dbReference type="Proteomes" id="UP001165060"/>
    </source>
</evidence>
<evidence type="ECO:0000313" key="2">
    <source>
        <dbReference type="EMBL" id="GMI19553.1"/>
    </source>
</evidence>
<feature type="region of interest" description="Disordered" evidence="1">
    <location>
        <begin position="74"/>
        <end position="208"/>
    </location>
</feature>
<organism evidence="2 3">
    <name type="scientific">Tetraparma gracilis</name>
    <dbReference type="NCBI Taxonomy" id="2962635"/>
    <lineage>
        <taxon>Eukaryota</taxon>
        <taxon>Sar</taxon>
        <taxon>Stramenopiles</taxon>
        <taxon>Ochrophyta</taxon>
        <taxon>Bolidophyceae</taxon>
        <taxon>Parmales</taxon>
        <taxon>Triparmaceae</taxon>
        <taxon>Tetraparma</taxon>
    </lineage>
</organism>
<feature type="compositionally biased region" description="Basic and acidic residues" evidence="1">
    <location>
        <begin position="173"/>
        <end position="183"/>
    </location>
</feature>
<comment type="caution">
    <text evidence="2">The sequence shown here is derived from an EMBL/GenBank/DDBJ whole genome shotgun (WGS) entry which is preliminary data.</text>
</comment>
<feature type="non-terminal residue" evidence="2">
    <location>
        <position position="208"/>
    </location>
</feature>
<name>A0ABQ6M556_9STRA</name>
<dbReference type="EMBL" id="BRYB01005031">
    <property type="protein sequence ID" value="GMI19553.1"/>
    <property type="molecule type" value="Genomic_DNA"/>
</dbReference>
<accession>A0ABQ6M556</accession>
<feature type="compositionally biased region" description="Acidic residues" evidence="1">
    <location>
        <begin position="76"/>
        <end position="92"/>
    </location>
</feature>
<keyword evidence="3" id="KW-1185">Reference proteome</keyword>
<reference evidence="2 3" key="1">
    <citation type="journal article" date="2023" name="Commun. Biol.">
        <title>Genome analysis of Parmales, the sister group of diatoms, reveals the evolutionary specialization of diatoms from phago-mixotrophs to photoautotrophs.</title>
        <authorList>
            <person name="Ban H."/>
            <person name="Sato S."/>
            <person name="Yoshikawa S."/>
            <person name="Yamada K."/>
            <person name="Nakamura Y."/>
            <person name="Ichinomiya M."/>
            <person name="Sato N."/>
            <person name="Blanc-Mathieu R."/>
            <person name="Endo H."/>
            <person name="Kuwata A."/>
            <person name="Ogata H."/>
        </authorList>
    </citation>
    <scope>NUCLEOTIDE SEQUENCE [LARGE SCALE GENOMIC DNA]</scope>
</reference>
<dbReference type="Proteomes" id="UP001165060">
    <property type="component" value="Unassembled WGS sequence"/>
</dbReference>
<sequence>MRREAAINKQEKNLVVMVAALFKADKLVFTDHRKLDDDDDRFNEMVTRFLKGANHSATMLTARVMDETMRVLSEPIESDESDDSEDEDDEGDKGESHSDLFSFERMVHLSKNKQGSGCMAESDQESAQTQQQEYDGAPGTVYRDKEPRPVLLSGQRMSEMDKSGARVSFSPPNKEKGGRSSGRDKKRTAGASGEAGGVQPPLKTKRKS</sequence>
<protein>
    <submittedName>
        <fullName evidence="2">Uncharacterized protein</fullName>
    </submittedName>
</protein>
<evidence type="ECO:0000256" key="1">
    <source>
        <dbReference type="SAM" id="MobiDB-lite"/>
    </source>
</evidence>
<proteinExistence type="predicted"/>
<gene>
    <name evidence="2" type="ORF">TeGR_g8533</name>
</gene>